<organism evidence="1 2">
    <name type="scientific">Hyella patelloides LEGE 07179</name>
    <dbReference type="NCBI Taxonomy" id="945734"/>
    <lineage>
        <taxon>Bacteria</taxon>
        <taxon>Bacillati</taxon>
        <taxon>Cyanobacteriota</taxon>
        <taxon>Cyanophyceae</taxon>
        <taxon>Pleurocapsales</taxon>
        <taxon>Hyellaceae</taxon>
        <taxon>Hyella</taxon>
    </lineage>
</organism>
<accession>A0A563W1I8</accession>
<dbReference type="AlphaFoldDB" id="A0A563W1I8"/>
<evidence type="ECO:0000313" key="2">
    <source>
        <dbReference type="Proteomes" id="UP000320055"/>
    </source>
</evidence>
<protein>
    <submittedName>
        <fullName evidence="1">Uncharacterized protein</fullName>
    </submittedName>
</protein>
<dbReference type="Proteomes" id="UP000320055">
    <property type="component" value="Unassembled WGS sequence"/>
</dbReference>
<name>A0A563W1I8_9CYAN</name>
<dbReference type="EMBL" id="CAACVJ010000587">
    <property type="protein sequence ID" value="VEP17541.1"/>
    <property type="molecule type" value="Genomic_DNA"/>
</dbReference>
<keyword evidence="2" id="KW-1185">Reference proteome</keyword>
<proteinExistence type="predicted"/>
<gene>
    <name evidence="1" type="ORF">H1P_6270003</name>
</gene>
<reference evidence="1 2" key="1">
    <citation type="submission" date="2019-01" db="EMBL/GenBank/DDBJ databases">
        <authorList>
            <person name="Brito A."/>
        </authorList>
    </citation>
    <scope>NUCLEOTIDE SEQUENCE [LARGE SCALE GENOMIC DNA]</scope>
    <source>
        <strain evidence="1">1</strain>
    </source>
</reference>
<evidence type="ECO:0000313" key="1">
    <source>
        <dbReference type="EMBL" id="VEP17541.1"/>
    </source>
</evidence>
<sequence length="25" mass="2664">MQDNPTMTTEIARIAKGAMIGETAI</sequence>